<accession>A0A1A7X8Y2</accession>
<reference evidence="3" key="1">
    <citation type="submission" date="2016-05" db="EMBL/GenBank/DDBJ databases">
        <authorList>
            <person name="Lavstsen T."/>
            <person name="Jespersen J.S."/>
        </authorList>
    </citation>
    <scope>NUCLEOTIDE SEQUENCE</scope>
    <source>
        <tissue evidence="3">Brain</tissue>
    </source>
</reference>
<dbReference type="InterPro" id="IPR013106">
    <property type="entry name" value="Ig_V-set"/>
</dbReference>
<evidence type="ECO:0000313" key="3">
    <source>
        <dbReference type="EMBL" id="SBP14403.1"/>
    </source>
</evidence>
<dbReference type="InterPro" id="IPR013783">
    <property type="entry name" value="Ig-like_fold"/>
</dbReference>
<protein>
    <recommendedName>
        <fullName evidence="2">Ig-like domain-containing protein</fullName>
    </recommendedName>
</protein>
<feature type="domain" description="Ig-like" evidence="2">
    <location>
        <begin position="7"/>
        <end position="133"/>
    </location>
</feature>
<gene>
    <name evidence="3" type="primary">Nfu_g_1_011125</name>
</gene>
<dbReference type="Pfam" id="PF07686">
    <property type="entry name" value="V-set"/>
    <property type="match status" value="1"/>
</dbReference>
<feature type="chain" id="PRO_5008362944" description="Ig-like domain-containing protein" evidence="1">
    <location>
        <begin position="21"/>
        <end position="142"/>
    </location>
</feature>
<dbReference type="InterPro" id="IPR003599">
    <property type="entry name" value="Ig_sub"/>
</dbReference>
<dbReference type="InterPro" id="IPR007110">
    <property type="entry name" value="Ig-like_dom"/>
</dbReference>
<dbReference type="EMBL" id="HADW01013003">
    <property type="protein sequence ID" value="SBP14403.1"/>
    <property type="molecule type" value="Transcribed_RNA"/>
</dbReference>
<reference evidence="3" key="2">
    <citation type="submission" date="2016-06" db="EMBL/GenBank/DDBJ databases">
        <title>The genome of a short-lived fish provides insights into sex chromosome evolution and the genetic control of aging.</title>
        <authorList>
            <person name="Reichwald K."/>
            <person name="Felder M."/>
            <person name="Petzold A."/>
            <person name="Koch P."/>
            <person name="Groth M."/>
            <person name="Platzer M."/>
        </authorList>
    </citation>
    <scope>NUCLEOTIDE SEQUENCE</scope>
    <source>
        <tissue evidence="3">Brain</tissue>
    </source>
</reference>
<feature type="signal peptide" evidence="1">
    <location>
        <begin position="1"/>
        <end position="20"/>
    </location>
</feature>
<sequence>MSLSTGPAVLLLMTLGVLSAEEKDYLEVLYPQSAITAAVGSSAKLSCVANYDLRKCGVVHVVWHKMPELSNKGTELMDPMKYFTTVNETIIENNLRKRQVVTEITKVEKADSGRYQCKAKCDSGEGAMGHFITIKVQGRRFF</sequence>
<evidence type="ECO:0000259" key="2">
    <source>
        <dbReference type="PROSITE" id="PS50835"/>
    </source>
</evidence>
<keyword evidence="1" id="KW-0732">Signal</keyword>
<dbReference type="AlphaFoldDB" id="A0A1A7X8Y2"/>
<dbReference type="InterPro" id="IPR036179">
    <property type="entry name" value="Ig-like_dom_sf"/>
</dbReference>
<dbReference type="SUPFAM" id="SSF48726">
    <property type="entry name" value="Immunoglobulin"/>
    <property type="match status" value="1"/>
</dbReference>
<dbReference type="SMART" id="SM00409">
    <property type="entry name" value="IG"/>
    <property type="match status" value="1"/>
</dbReference>
<dbReference type="PROSITE" id="PS50835">
    <property type="entry name" value="IG_LIKE"/>
    <property type="match status" value="1"/>
</dbReference>
<name>A0A1A7X8Y2_9TELE</name>
<evidence type="ECO:0000256" key="1">
    <source>
        <dbReference type="SAM" id="SignalP"/>
    </source>
</evidence>
<proteinExistence type="predicted"/>
<dbReference type="Gene3D" id="2.60.40.10">
    <property type="entry name" value="Immunoglobulins"/>
    <property type="match status" value="1"/>
</dbReference>
<organism evidence="3">
    <name type="scientific">Iconisemion striatum</name>
    <dbReference type="NCBI Taxonomy" id="60296"/>
    <lineage>
        <taxon>Eukaryota</taxon>
        <taxon>Metazoa</taxon>
        <taxon>Chordata</taxon>
        <taxon>Craniata</taxon>
        <taxon>Vertebrata</taxon>
        <taxon>Euteleostomi</taxon>
        <taxon>Actinopterygii</taxon>
        <taxon>Neopterygii</taxon>
        <taxon>Teleostei</taxon>
        <taxon>Neoteleostei</taxon>
        <taxon>Acanthomorphata</taxon>
        <taxon>Ovalentaria</taxon>
        <taxon>Atherinomorphae</taxon>
        <taxon>Cyprinodontiformes</taxon>
        <taxon>Nothobranchiidae</taxon>
        <taxon>Iconisemion</taxon>
    </lineage>
</organism>